<gene>
    <name evidence="2" type="ORF">HKI87_03g20720</name>
</gene>
<dbReference type="AlphaFoldDB" id="A0AAX4P3Q1"/>
<feature type="compositionally biased region" description="Low complexity" evidence="1">
    <location>
        <begin position="283"/>
        <end position="299"/>
    </location>
</feature>
<sequence>MKSPARQGGSAQGTVYVDMKQEKFLFPDNRRGIRFFVVDANGKSTLAVLGEERDTRDGHYTYRKQPDFPAGSNLVCGNLSGVHNWIRNVMIESGCAEAQIDFKPSRRGSALGGAAESSHHKKNRYLKEEVDRLVSRARELEQSNINLYTTGIRTARSTANAWLKDSPGTPAFFENALAAVSHPKASQETILTNLRALCDAYVPLHLLDSTNAYEVVSEVEKNQDSEAVRRLCTQVKDVWRLQLRKALIVGTTPWDKYPIVTKQTYGPMSTPAASNKRSGVHHGGNSASKSQKSSGKTTGIGKGRKICHRCNQIVGSPSRICPFCKGELPLKTTPKSER</sequence>
<name>A0AAX4P3Q1_9CHLO</name>
<feature type="compositionally biased region" description="Polar residues" evidence="1">
    <location>
        <begin position="268"/>
        <end position="277"/>
    </location>
</feature>
<dbReference type="Proteomes" id="UP001472866">
    <property type="component" value="Chromosome 03"/>
</dbReference>
<evidence type="ECO:0000313" key="3">
    <source>
        <dbReference type="Proteomes" id="UP001472866"/>
    </source>
</evidence>
<organism evidence="2 3">
    <name type="scientific">Chloropicon roscoffensis</name>
    <dbReference type="NCBI Taxonomy" id="1461544"/>
    <lineage>
        <taxon>Eukaryota</taxon>
        <taxon>Viridiplantae</taxon>
        <taxon>Chlorophyta</taxon>
        <taxon>Chloropicophyceae</taxon>
        <taxon>Chloropicales</taxon>
        <taxon>Chloropicaceae</taxon>
        <taxon>Chloropicon</taxon>
    </lineage>
</organism>
<accession>A0AAX4P3Q1</accession>
<reference evidence="2 3" key="1">
    <citation type="submission" date="2024-03" db="EMBL/GenBank/DDBJ databases">
        <title>Complete genome sequence of the green alga Chloropicon roscoffensis RCC1871.</title>
        <authorList>
            <person name="Lemieux C."/>
            <person name="Pombert J.-F."/>
            <person name="Otis C."/>
            <person name="Turmel M."/>
        </authorList>
    </citation>
    <scope>NUCLEOTIDE SEQUENCE [LARGE SCALE GENOMIC DNA]</scope>
    <source>
        <strain evidence="2 3">RCC1871</strain>
    </source>
</reference>
<proteinExistence type="predicted"/>
<keyword evidence="3" id="KW-1185">Reference proteome</keyword>
<dbReference type="InterPro" id="IPR035441">
    <property type="entry name" value="TFIIS/LEDGF_dom_sf"/>
</dbReference>
<evidence type="ECO:0000256" key="1">
    <source>
        <dbReference type="SAM" id="MobiDB-lite"/>
    </source>
</evidence>
<dbReference type="EMBL" id="CP151503">
    <property type="protein sequence ID" value="WZN60538.1"/>
    <property type="molecule type" value="Genomic_DNA"/>
</dbReference>
<evidence type="ECO:0000313" key="2">
    <source>
        <dbReference type="EMBL" id="WZN60538.1"/>
    </source>
</evidence>
<protein>
    <submittedName>
        <fullName evidence="2">Uncharacterized protein</fullName>
    </submittedName>
</protein>
<feature type="region of interest" description="Disordered" evidence="1">
    <location>
        <begin position="268"/>
        <end position="301"/>
    </location>
</feature>
<dbReference type="SUPFAM" id="SSF47676">
    <property type="entry name" value="Conserved domain common to transcription factors TFIIS, elongin A, CRSP70"/>
    <property type="match status" value="1"/>
</dbReference>